<comment type="caution">
    <text evidence="1">The sequence shown here is derived from an EMBL/GenBank/DDBJ whole genome shotgun (WGS) entry which is preliminary data.</text>
</comment>
<evidence type="ECO:0008006" key="3">
    <source>
        <dbReference type="Google" id="ProtNLM"/>
    </source>
</evidence>
<dbReference type="Proteomes" id="UP000186817">
    <property type="component" value="Unassembled WGS sequence"/>
</dbReference>
<sequence length="249" mass="27801">MLEMLVGGNFRVIEKIGKWQVDLNFLSSRTSDPPPGIDWNYNGDYRYTLNPKPRTLEPIWEDESPMEFLMYHERQNVTLAVFDANVLKQESYTAAELVARCTAPRWLTLAATVADAYGAKTEGSVQLRVSYVALSPEGSGKAKVLALHLGCDRSNGAFDLRLGDVEIQSRPCKALDPGNVHGFGKRITQQIQKLRKHAVDREVIAEVFGLTPEAVADVDRIQAANERPCFGWHEIWPESVHPDAADPNL</sequence>
<reference evidence="1 2" key="1">
    <citation type="submission" date="2016-02" db="EMBL/GenBank/DDBJ databases">
        <title>Genome analysis of coral dinoflagellate symbionts highlights evolutionary adaptations to a symbiotic lifestyle.</title>
        <authorList>
            <person name="Aranda M."/>
            <person name="Li Y."/>
            <person name="Liew Y.J."/>
            <person name="Baumgarten S."/>
            <person name="Simakov O."/>
            <person name="Wilson M."/>
            <person name="Piel J."/>
            <person name="Ashoor H."/>
            <person name="Bougouffa S."/>
            <person name="Bajic V.B."/>
            <person name="Ryu T."/>
            <person name="Ravasi T."/>
            <person name="Bayer T."/>
            <person name="Micklem G."/>
            <person name="Kim H."/>
            <person name="Bhak J."/>
            <person name="Lajeunesse T.C."/>
            <person name="Voolstra C.R."/>
        </authorList>
    </citation>
    <scope>NUCLEOTIDE SEQUENCE [LARGE SCALE GENOMIC DNA]</scope>
    <source>
        <strain evidence="1 2">CCMP2467</strain>
    </source>
</reference>
<gene>
    <name evidence="1" type="ORF">AK812_SmicGene5360</name>
</gene>
<accession>A0A1Q9EU09</accession>
<name>A0A1Q9EU09_SYMMI</name>
<keyword evidence="2" id="KW-1185">Reference proteome</keyword>
<organism evidence="1 2">
    <name type="scientific">Symbiodinium microadriaticum</name>
    <name type="common">Dinoflagellate</name>
    <name type="synonym">Zooxanthella microadriatica</name>
    <dbReference type="NCBI Taxonomy" id="2951"/>
    <lineage>
        <taxon>Eukaryota</taxon>
        <taxon>Sar</taxon>
        <taxon>Alveolata</taxon>
        <taxon>Dinophyceae</taxon>
        <taxon>Suessiales</taxon>
        <taxon>Symbiodiniaceae</taxon>
        <taxon>Symbiodinium</taxon>
    </lineage>
</organism>
<dbReference type="AlphaFoldDB" id="A0A1Q9EU09"/>
<proteinExistence type="predicted"/>
<evidence type="ECO:0000313" key="1">
    <source>
        <dbReference type="EMBL" id="OLQ10887.1"/>
    </source>
</evidence>
<evidence type="ECO:0000313" key="2">
    <source>
        <dbReference type="Proteomes" id="UP000186817"/>
    </source>
</evidence>
<dbReference type="EMBL" id="LSRX01000070">
    <property type="protein sequence ID" value="OLQ10887.1"/>
    <property type="molecule type" value="Genomic_DNA"/>
</dbReference>
<protein>
    <recommendedName>
        <fullName evidence="3">C2 domain-containing protein</fullName>
    </recommendedName>
</protein>